<keyword evidence="1" id="KW-1133">Transmembrane helix</keyword>
<dbReference type="Proteomes" id="UP000218811">
    <property type="component" value="Unassembled WGS sequence"/>
</dbReference>
<feature type="transmembrane region" description="Helical" evidence="1">
    <location>
        <begin position="50"/>
        <end position="72"/>
    </location>
</feature>
<keyword evidence="3" id="KW-1185">Reference proteome</keyword>
<evidence type="ECO:0000313" key="3">
    <source>
        <dbReference type="Proteomes" id="UP000218811"/>
    </source>
</evidence>
<dbReference type="AlphaFoldDB" id="A0A2H3J7L9"/>
<evidence type="ECO:0000256" key="1">
    <source>
        <dbReference type="SAM" id="Phobius"/>
    </source>
</evidence>
<dbReference type="STRING" id="742152.A0A2H3J7L9"/>
<keyword evidence="1" id="KW-0812">Transmembrane</keyword>
<protein>
    <submittedName>
        <fullName evidence="2">Uncharacterized protein</fullName>
    </submittedName>
</protein>
<accession>A0A2H3J7L9</accession>
<proteinExistence type="predicted"/>
<dbReference type="OMA" id="RDEICST"/>
<name>A0A2H3J7L9_WOLCO</name>
<keyword evidence="1" id="KW-0472">Membrane</keyword>
<reference evidence="2 3" key="1">
    <citation type="journal article" date="2012" name="Science">
        <title>The Paleozoic origin of enzymatic lignin decomposition reconstructed from 31 fungal genomes.</title>
        <authorList>
            <person name="Floudas D."/>
            <person name="Binder M."/>
            <person name="Riley R."/>
            <person name="Barry K."/>
            <person name="Blanchette R.A."/>
            <person name="Henrissat B."/>
            <person name="Martinez A.T."/>
            <person name="Otillar R."/>
            <person name="Spatafora J.W."/>
            <person name="Yadav J.S."/>
            <person name="Aerts A."/>
            <person name="Benoit I."/>
            <person name="Boyd A."/>
            <person name="Carlson A."/>
            <person name="Copeland A."/>
            <person name="Coutinho P.M."/>
            <person name="de Vries R.P."/>
            <person name="Ferreira P."/>
            <person name="Findley K."/>
            <person name="Foster B."/>
            <person name="Gaskell J."/>
            <person name="Glotzer D."/>
            <person name="Gorecki P."/>
            <person name="Heitman J."/>
            <person name="Hesse C."/>
            <person name="Hori C."/>
            <person name="Igarashi K."/>
            <person name="Jurgens J.A."/>
            <person name="Kallen N."/>
            <person name="Kersten P."/>
            <person name="Kohler A."/>
            <person name="Kuees U."/>
            <person name="Kumar T.K.A."/>
            <person name="Kuo A."/>
            <person name="LaButti K."/>
            <person name="Larrondo L.F."/>
            <person name="Lindquist E."/>
            <person name="Ling A."/>
            <person name="Lombard V."/>
            <person name="Lucas S."/>
            <person name="Lundell T."/>
            <person name="Martin R."/>
            <person name="McLaughlin D.J."/>
            <person name="Morgenstern I."/>
            <person name="Morin E."/>
            <person name="Murat C."/>
            <person name="Nagy L.G."/>
            <person name="Nolan M."/>
            <person name="Ohm R.A."/>
            <person name="Patyshakuliyeva A."/>
            <person name="Rokas A."/>
            <person name="Ruiz-Duenas F.J."/>
            <person name="Sabat G."/>
            <person name="Salamov A."/>
            <person name="Samejima M."/>
            <person name="Schmutz J."/>
            <person name="Slot J.C."/>
            <person name="St John F."/>
            <person name="Stenlid J."/>
            <person name="Sun H."/>
            <person name="Sun S."/>
            <person name="Syed K."/>
            <person name="Tsang A."/>
            <person name="Wiebenga A."/>
            <person name="Young D."/>
            <person name="Pisabarro A."/>
            <person name="Eastwood D.C."/>
            <person name="Martin F."/>
            <person name="Cullen D."/>
            <person name="Grigoriev I.V."/>
            <person name="Hibbett D.S."/>
        </authorList>
    </citation>
    <scope>NUCLEOTIDE SEQUENCE [LARGE SCALE GENOMIC DNA]</scope>
    <source>
        <strain evidence="2 3">MD-104</strain>
    </source>
</reference>
<gene>
    <name evidence="2" type="ORF">WOLCODRAFT_139546</name>
</gene>
<evidence type="ECO:0000313" key="2">
    <source>
        <dbReference type="EMBL" id="PCH34729.1"/>
    </source>
</evidence>
<dbReference type="EMBL" id="KB467832">
    <property type="protein sequence ID" value="PCH34729.1"/>
    <property type="molecule type" value="Genomic_DNA"/>
</dbReference>
<dbReference type="OrthoDB" id="3249523at2759"/>
<organism evidence="2 3">
    <name type="scientific">Wolfiporia cocos (strain MD-104)</name>
    <name type="common">Brown rot fungus</name>
    <dbReference type="NCBI Taxonomy" id="742152"/>
    <lineage>
        <taxon>Eukaryota</taxon>
        <taxon>Fungi</taxon>
        <taxon>Dikarya</taxon>
        <taxon>Basidiomycota</taxon>
        <taxon>Agaricomycotina</taxon>
        <taxon>Agaricomycetes</taxon>
        <taxon>Polyporales</taxon>
        <taxon>Phaeolaceae</taxon>
        <taxon>Wolfiporia</taxon>
    </lineage>
</organism>
<sequence>MTSIKDTDGYATTNLFPTDSGDSRSVPYLSASTDWVCSRCETPPGSSVKWYITSFLSLSSFAALAVTCYAFVAPDSALQKRGVCTDGSITSHSTVAVGDKIVEVSTVSCPASVASRSLTKRQSEGLLDVCDAICSDSCNNDSGDLPPEADDCDTIVDAITILNGSIAPTFTVDSGDMQQLTYGTCRYYFENLSNETLEYCWTALSDMGSAAGAACFPPTEPVYSEGVCQATTGLWVVGAAHS</sequence>